<gene>
    <name evidence="3" type="ORF">HNY73_005286</name>
</gene>
<protein>
    <submittedName>
        <fullName evidence="3">Uncharacterized protein</fullName>
    </submittedName>
</protein>
<feature type="compositionally biased region" description="Low complexity" evidence="2">
    <location>
        <begin position="187"/>
        <end position="199"/>
    </location>
</feature>
<evidence type="ECO:0000313" key="4">
    <source>
        <dbReference type="Proteomes" id="UP000807504"/>
    </source>
</evidence>
<dbReference type="EMBL" id="JABXBU010000011">
    <property type="protein sequence ID" value="KAF8790228.1"/>
    <property type="molecule type" value="Genomic_DNA"/>
</dbReference>
<evidence type="ECO:0000256" key="2">
    <source>
        <dbReference type="SAM" id="MobiDB-lite"/>
    </source>
</evidence>
<dbReference type="AlphaFoldDB" id="A0A8T0FJ42"/>
<evidence type="ECO:0000256" key="1">
    <source>
        <dbReference type="SAM" id="Coils"/>
    </source>
</evidence>
<feature type="compositionally biased region" description="Low complexity" evidence="2">
    <location>
        <begin position="142"/>
        <end position="171"/>
    </location>
</feature>
<comment type="caution">
    <text evidence="3">The sequence shown here is derived from an EMBL/GenBank/DDBJ whole genome shotgun (WGS) entry which is preliminary data.</text>
</comment>
<feature type="region of interest" description="Disordered" evidence="2">
    <location>
        <begin position="187"/>
        <end position="212"/>
    </location>
</feature>
<feature type="coiled-coil region" evidence="1">
    <location>
        <begin position="335"/>
        <end position="369"/>
    </location>
</feature>
<feature type="compositionally biased region" description="Polar residues" evidence="2">
    <location>
        <begin position="317"/>
        <end position="335"/>
    </location>
</feature>
<feature type="region of interest" description="Disordered" evidence="2">
    <location>
        <begin position="291"/>
        <end position="335"/>
    </location>
</feature>
<accession>A0A8T0FJ42</accession>
<name>A0A8T0FJ42_ARGBR</name>
<keyword evidence="4" id="KW-1185">Reference proteome</keyword>
<feature type="region of interest" description="Disordered" evidence="2">
    <location>
        <begin position="12"/>
        <end position="79"/>
    </location>
</feature>
<proteinExistence type="predicted"/>
<reference evidence="3" key="2">
    <citation type="submission" date="2020-06" db="EMBL/GenBank/DDBJ databases">
        <authorList>
            <person name="Sheffer M."/>
        </authorList>
    </citation>
    <scope>NUCLEOTIDE SEQUENCE</scope>
</reference>
<feature type="region of interest" description="Disordered" evidence="2">
    <location>
        <begin position="135"/>
        <end position="171"/>
    </location>
</feature>
<organism evidence="3 4">
    <name type="scientific">Argiope bruennichi</name>
    <name type="common">Wasp spider</name>
    <name type="synonym">Aranea bruennichi</name>
    <dbReference type="NCBI Taxonomy" id="94029"/>
    <lineage>
        <taxon>Eukaryota</taxon>
        <taxon>Metazoa</taxon>
        <taxon>Ecdysozoa</taxon>
        <taxon>Arthropoda</taxon>
        <taxon>Chelicerata</taxon>
        <taxon>Arachnida</taxon>
        <taxon>Araneae</taxon>
        <taxon>Araneomorphae</taxon>
        <taxon>Entelegynae</taxon>
        <taxon>Araneoidea</taxon>
        <taxon>Araneidae</taxon>
        <taxon>Argiope</taxon>
    </lineage>
</organism>
<reference evidence="3" key="1">
    <citation type="journal article" date="2020" name="bioRxiv">
        <title>Chromosome-level reference genome of the European wasp spider Argiope bruennichi: a resource for studies on range expansion and evolutionary adaptation.</title>
        <authorList>
            <person name="Sheffer M.M."/>
            <person name="Hoppe A."/>
            <person name="Krehenwinkel H."/>
            <person name="Uhl G."/>
            <person name="Kuss A.W."/>
            <person name="Jensen L."/>
            <person name="Jensen C."/>
            <person name="Gillespie R.G."/>
            <person name="Hoff K.J."/>
            <person name="Prost S."/>
        </authorList>
    </citation>
    <scope>NUCLEOTIDE SEQUENCE</scope>
</reference>
<evidence type="ECO:0000313" key="3">
    <source>
        <dbReference type="EMBL" id="KAF8790228.1"/>
    </source>
</evidence>
<keyword evidence="1" id="KW-0175">Coiled coil</keyword>
<sequence length="432" mass="48243">MKLIRWVEVHIGRSRRKSKKEKDSITLGTDAQPRRKDESTPSTPLHKIEPIGKDLPRSAGSTPHRIKHPPSPHPLLRAPETPEIGGRLHIRTSFLDPGLSPLPTSHHQVAFGSSTALDSPRVRCRIRTNPWLPSPKNSALESGWASNSGIRSSSIGSESSESISGSGFGSQSSGSLWEGFSGEQWGGFRSSGRSPSSNRLPRVTLERSGHRQRPVVEADRLSFYDEDTPYCPVTYCRPIPRSAWINFRDLTTDLLEQTTVAPEDDGESSDEAYSEDYIHIEEHEEMTLGIIRPSKDSPPDTGSPQADSACGSDRDNSSCSTTPLSETPASSSVSRKSLAEAKEMLRDKVLRLRRERHLVDQRMQEARAEEILRREEHLLLQRELVQFRRLLLLQTLTELRSHLEKQGEIIRQGYGIKLEGEESVNPEAGEET</sequence>
<feature type="compositionally biased region" description="Basic and acidic residues" evidence="2">
    <location>
        <begin position="46"/>
        <end position="56"/>
    </location>
</feature>
<dbReference type="Proteomes" id="UP000807504">
    <property type="component" value="Unassembled WGS sequence"/>
</dbReference>